<keyword evidence="4" id="KW-0904">Protein phosphatase</keyword>
<dbReference type="GO" id="GO:0004725">
    <property type="term" value="F:protein tyrosine phosphatase activity"/>
    <property type="evidence" value="ECO:0007669"/>
    <property type="project" value="UniProtKB-EC"/>
</dbReference>
<name>A0AAW1UTU6_9CUCU</name>
<evidence type="ECO:0000256" key="3">
    <source>
        <dbReference type="ARBA" id="ARBA00022801"/>
    </source>
</evidence>
<dbReference type="PROSITE" id="PS50055">
    <property type="entry name" value="TYR_PHOSPHATASE_PTP"/>
    <property type="match status" value="1"/>
</dbReference>
<dbReference type="InterPro" id="IPR000242">
    <property type="entry name" value="PTP_cat"/>
</dbReference>
<evidence type="ECO:0000256" key="5">
    <source>
        <dbReference type="SAM" id="Phobius"/>
    </source>
</evidence>
<dbReference type="EMBL" id="JARQZJ010000092">
    <property type="protein sequence ID" value="KAK9883912.1"/>
    <property type="molecule type" value="Genomic_DNA"/>
</dbReference>
<dbReference type="SUPFAM" id="SSF52799">
    <property type="entry name" value="(Phosphotyrosine protein) phosphatases II"/>
    <property type="match status" value="1"/>
</dbReference>
<gene>
    <name evidence="7" type="ORF">WA026_004855</name>
</gene>
<comment type="similarity">
    <text evidence="1">Belongs to the protein-tyrosine phosphatase family.</text>
</comment>
<evidence type="ECO:0000256" key="2">
    <source>
        <dbReference type="ARBA" id="ARBA00013064"/>
    </source>
</evidence>
<keyword evidence="5" id="KW-0472">Membrane</keyword>
<dbReference type="PANTHER" id="PTHR19134">
    <property type="entry name" value="RECEPTOR-TYPE TYROSINE-PROTEIN PHOSPHATASE"/>
    <property type="match status" value="1"/>
</dbReference>
<dbReference type="Proteomes" id="UP001431783">
    <property type="component" value="Unassembled WGS sequence"/>
</dbReference>
<dbReference type="PANTHER" id="PTHR19134:SF562">
    <property type="entry name" value="PROTEIN-TYROSINE-PHOSPHATASE"/>
    <property type="match status" value="1"/>
</dbReference>
<proteinExistence type="inferred from homology"/>
<dbReference type="Gene3D" id="3.90.190.10">
    <property type="entry name" value="Protein tyrosine phosphatase superfamily"/>
    <property type="match status" value="1"/>
</dbReference>
<dbReference type="Pfam" id="PF00102">
    <property type="entry name" value="Y_phosphatase"/>
    <property type="match status" value="1"/>
</dbReference>
<protein>
    <recommendedName>
        <fullName evidence="2">protein-tyrosine-phosphatase</fullName>
        <ecNumber evidence="2">3.1.3.48</ecNumber>
    </recommendedName>
</protein>
<organism evidence="7 8">
    <name type="scientific">Henosepilachna vigintioctopunctata</name>
    <dbReference type="NCBI Taxonomy" id="420089"/>
    <lineage>
        <taxon>Eukaryota</taxon>
        <taxon>Metazoa</taxon>
        <taxon>Ecdysozoa</taxon>
        <taxon>Arthropoda</taxon>
        <taxon>Hexapoda</taxon>
        <taxon>Insecta</taxon>
        <taxon>Pterygota</taxon>
        <taxon>Neoptera</taxon>
        <taxon>Endopterygota</taxon>
        <taxon>Coleoptera</taxon>
        <taxon>Polyphaga</taxon>
        <taxon>Cucujiformia</taxon>
        <taxon>Coccinelloidea</taxon>
        <taxon>Coccinellidae</taxon>
        <taxon>Epilachninae</taxon>
        <taxon>Epilachnini</taxon>
        <taxon>Henosepilachna</taxon>
    </lineage>
</organism>
<evidence type="ECO:0000256" key="4">
    <source>
        <dbReference type="ARBA" id="ARBA00022912"/>
    </source>
</evidence>
<accession>A0AAW1UTU6</accession>
<evidence type="ECO:0000256" key="1">
    <source>
        <dbReference type="ARBA" id="ARBA00009580"/>
    </source>
</evidence>
<dbReference type="AlphaFoldDB" id="A0AAW1UTU6"/>
<dbReference type="GO" id="GO:0008045">
    <property type="term" value="P:motor neuron axon guidance"/>
    <property type="evidence" value="ECO:0007669"/>
    <property type="project" value="TreeGrafter"/>
</dbReference>
<dbReference type="InterPro" id="IPR029021">
    <property type="entry name" value="Prot-tyrosine_phosphatase-like"/>
</dbReference>
<dbReference type="InterPro" id="IPR050348">
    <property type="entry name" value="Protein-Tyr_Phosphatase"/>
</dbReference>
<keyword evidence="5" id="KW-0812">Transmembrane</keyword>
<comment type="caution">
    <text evidence="7">The sequence shown here is derived from an EMBL/GenBank/DDBJ whole genome shotgun (WGS) entry which is preliminary data.</text>
</comment>
<evidence type="ECO:0000313" key="7">
    <source>
        <dbReference type="EMBL" id="KAK9883912.1"/>
    </source>
</evidence>
<feature type="domain" description="Tyrosine-protein phosphatase" evidence="6">
    <location>
        <begin position="379"/>
        <end position="529"/>
    </location>
</feature>
<dbReference type="PRINTS" id="PR00700">
    <property type="entry name" value="PRTYPHPHTASE"/>
</dbReference>
<keyword evidence="5" id="KW-1133">Transmembrane helix</keyword>
<dbReference type="SMART" id="SM00194">
    <property type="entry name" value="PTPc"/>
    <property type="match status" value="1"/>
</dbReference>
<keyword evidence="3" id="KW-0378">Hydrolase</keyword>
<dbReference type="EC" id="3.1.3.48" evidence="2"/>
<keyword evidence="8" id="KW-1185">Reference proteome</keyword>
<evidence type="ECO:0000313" key="8">
    <source>
        <dbReference type="Proteomes" id="UP001431783"/>
    </source>
</evidence>
<feature type="transmembrane region" description="Helical" evidence="5">
    <location>
        <begin position="252"/>
        <end position="271"/>
    </location>
</feature>
<reference evidence="7 8" key="1">
    <citation type="submission" date="2023-03" db="EMBL/GenBank/DDBJ databases">
        <title>Genome insight into feeding habits of ladybird beetles.</title>
        <authorList>
            <person name="Li H.-S."/>
            <person name="Huang Y.-H."/>
            <person name="Pang H."/>
        </authorList>
    </citation>
    <scope>NUCLEOTIDE SEQUENCE [LARGE SCALE GENOMIC DNA]</scope>
    <source>
        <strain evidence="7">SYSU_2023b</strain>
        <tissue evidence="7">Whole body</tissue>
    </source>
</reference>
<evidence type="ECO:0000259" key="6">
    <source>
        <dbReference type="PROSITE" id="PS50055"/>
    </source>
</evidence>
<sequence>MVVFWNSTSSYLYDITHFEIMLTEEKIWNKTYHHRIESCDVCTTHNLSVPRYFRSSSFVIIKITAVDRNNTRSKTGVYTASSYPPPVNWLNENVSYTSDYSTITVDVKILNTVQKLSSKFLFILIKEEEPSNEDIENVQKLEQKLQTKFYENFKTRIAGIINLTGEDILNLTYQIGNSTYPQLSKGIYHFSEIEHNNKKLKKSSCYNITILPINEFGEKCEFKRYSSKMCTKKKVSNHLPDKRKEWQMHKSIWMIPLILSFSVAIVIFALYKISHSKNRRETLQILVSDVLSTSNVNTAMSNVDGQIGSAISLAVNDYEEIQENDMEGTESIEKYFKKVETKCFEAYVERSLKTTLLQTQHEMFAKGLVYPHEVGMSNENRMKNRYNNLIAYDHSRVKLNIKRETGSSDYINANYINDDNDQKVYIATQGPLPQTVADFWRMIWQERVKSIVMLANIYEDGKKRVEKYWPDEREKKIYGNICIRFRSVELFADYEYRIFSVTCDGEMRQVHQIHFTSGRDMEFLYIHML</sequence>